<dbReference type="Pfam" id="PF00582">
    <property type="entry name" value="Usp"/>
    <property type="match status" value="1"/>
</dbReference>
<evidence type="ECO:0000256" key="6">
    <source>
        <dbReference type="SAM" id="Phobius"/>
    </source>
</evidence>
<feature type="transmembrane region" description="Helical" evidence="6">
    <location>
        <begin position="453"/>
        <end position="472"/>
    </location>
</feature>
<feature type="transmembrane region" description="Helical" evidence="6">
    <location>
        <begin position="369"/>
        <end position="387"/>
    </location>
</feature>
<keyword evidence="3 6" id="KW-0812">Transmembrane</keyword>
<dbReference type="InterPro" id="IPR006016">
    <property type="entry name" value="UspA"/>
</dbReference>
<dbReference type="Proteomes" id="UP000075321">
    <property type="component" value="Unassembled WGS sequence"/>
</dbReference>
<protein>
    <submittedName>
        <fullName evidence="8">Putative fructoselysine transporter</fullName>
    </submittedName>
</protein>
<dbReference type="PANTHER" id="PTHR42770:SF11">
    <property type="entry name" value="INNER MEMBRANE TRANSPORT PROTEIN YBAT"/>
    <property type="match status" value="1"/>
</dbReference>
<reference evidence="8 9" key="1">
    <citation type="submission" date="2016-02" db="EMBL/GenBank/DDBJ databases">
        <title>Genome sequence of Halalkalicoccus paucihalophilus DSM 24557.</title>
        <authorList>
            <person name="Poehlein A."/>
            <person name="Daniel R."/>
        </authorList>
    </citation>
    <scope>NUCLEOTIDE SEQUENCE [LARGE SCALE GENOMIC DNA]</scope>
    <source>
        <strain evidence="8 9">DSM 24557</strain>
    </source>
</reference>
<dbReference type="EMBL" id="LTAZ01000013">
    <property type="protein sequence ID" value="KYH24618.1"/>
    <property type="molecule type" value="Genomic_DNA"/>
</dbReference>
<comment type="subcellular location">
    <subcellularLocation>
        <location evidence="1">Cell membrane</location>
        <topology evidence="1">Multi-pass membrane protein</topology>
    </subcellularLocation>
</comment>
<dbReference type="InterPro" id="IPR002293">
    <property type="entry name" value="AA/rel_permease1"/>
</dbReference>
<dbReference type="GO" id="GO:0005886">
    <property type="term" value="C:plasma membrane"/>
    <property type="evidence" value="ECO:0007669"/>
    <property type="project" value="UniProtKB-SubCell"/>
</dbReference>
<feature type="transmembrane region" description="Helical" evidence="6">
    <location>
        <begin position="422"/>
        <end position="447"/>
    </location>
</feature>
<dbReference type="Pfam" id="PF13520">
    <property type="entry name" value="AA_permease_2"/>
    <property type="match status" value="1"/>
</dbReference>
<keyword evidence="5 6" id="KW-0472">Membrane</keyword>
<evidence type="ECO:0000256" key="2">
    <source>
        <dbReference type="ARBA" id="ARBA00022475"/>
    </source>
</evidence>
<feature type="transmembrane region" description="Helical" evidence="6">
    <location>
        <begin position="166"/>
        <end position="187"/>
    </location>
</feature>
<evidence type="ECO:0000256" key="5">
    <source>
        <dbReference type="ARBA" id="ARBA00023136"/>
    </source>
</evidence>
<gene>
    <name evidence="8" type="ORF">HAPAU_36010</name>
</gene>
<keyword evidence="2" id="KW-1003">Cell membrane</keyword>
<evidence type="ECO:0000256" key="4">
    <source>
        <dbReference type="ARBA" id="ARBA00022989"/>
    </source>
</evidence>
<evidence type="ECO:0000259" key="7">
    <source>
        <dbReference type="Pfam" id="PF00582"/>
    </source>
</evidence>
<dbReference type="PANTHER" id="PTHR42770">
    <property type="entry name" value="AMINO ACID TRANSPORTER-RELATED"/>
    <property type="match status" value="1"/>
</dbReference>
<dbReference type="GO" id="GO:0022857">
    <property type="term" value="F:transmembrane transporter activity"/>
    <property type="evidence" value="ECO:0007669"/>
    <property type="project" value="InterPro"/>
</dbReference>
<dbReference type="RefSeq" id="WP_066385230.1">
    <property type="nucleotide sequence ID" value="NZ_LTAZ01000013.1"/>
</dbReference>
<dbReference type="PATRIC" id="fig|1008153.3.peg.3803"/>
<dbReference type="Gene3D" id="1.20.1740.10">
    <property type="entry name" value="Amino acid/polyamine transporter I"/>
    <property type="match status" value="1"/>
</dbReference>
<comment type="caution">
    <text evidence="8">The sequence shown here is derived from an EMBL/GenBank/DDBJ whole genome shotgun (WGS) entry which is preliminary data.</text>
</comment>
<name>A0A151AA93_9EURY</name>
<feature type="transmembrane region" description="Helical" evidence="6">
    <location>
        <begin position="47"/>
        <end position="67"/>
    </location>
</feature>
<evidence type="ECO:0000313" key="9">
    <source>
        <dbReference type="Proteomes" id="UP000075321"/>
    </source>
</evidence>
<feature type="transmembrane region" description="Helical" evidence="6">
    <location>
        <begin position="313"/>
        <end position="333"/>
    </location>
</feature>
<keyword evidence="4 6" id="KW-1133">Transmembrane helix</keyword>
<feature type="transmembrane region" description="Helical" evidence="6">
    <location>
        <begin position="97"/>
        <end position="126"/>
    </location>
</feature>
<accession>A0A151AA93</accession>
<evidence type="ECO:0000256" key="3">
    <source>
        <dbReference type="ARBA" id="ARBA00022692"/>
    </source>
</evidence>
<feature type="domain" description="UspA" evidence="7">
    <location>
        <begin position="502"/>
        <end position="632"/>
    </location>
</feature>
<dbReference type="Gene3D" id="3.40.50.12370">
    <property type="match status" value="1"/>
</dbReference>
<dbReference type="SUPFAM" id="SSF52402">
    <property type="entry name" value="Adenine nucleotide alpha hydrolases-like"/>
    <property type="match status" value="2"/>
</dbReference>
<dbReference type="AlphaFoldDB" id="A0A151AA93"/>
<proteinExistence type="predicted"/>
<organism evidence="8 9">
    <name type="scientific">Halalkalicoccus paucihalophilus</name>
    <dbReference type="NCBI Taxonomy" id="1008153"/>
    <lineage>
        <taxon>Archaea</taxon>
        <taxon>Methanobacteriati</taxon>
        <taxon>Methanobacteriota</taxon>
        <taxon>Stenosarchaea group</taxon>
        <taxon>Halobacteria</taxon>
        <taxon>Halobacteriales</taxon>
        <taxon>Halococcaceae</taxon>
        <taxon>Halalkalicoccus</taxon>
    </lineage>
</organism>
<feature type="transmembrane region" description="Helical" evidence="6">
    <location>
        <begin position="199"/>
        <end position="221"/>
    </location>
</feature>
<feature type="transmembrane region" description="Helical" evidence="6">
    <location>
        <begin position="20"/>
        <end position="41"/>
    </location>
</feature>
<feature type="transmembrane region" description="Helical" evidence="6">
    <location>
        <begin position="242"/>
        <end position="264"/>
    </location>
</feature>
<evidence type="ECO:0000256" key="1">
    <source>
        <dbReference type="ARBA" id="ARBA00004651"/>
    </source>
</evidence>
<dbReference type="InterPro" id="IPR050367">
    <property type="entry name" value="APC_superfamily"/>
</dbReference>
<feature type="transmembrane region" description="Helical" evidence="6">
    <location>
        <begin position="132"/>
        <end position="154"/>
    </location>
</feature>
<keyword evidence="9" id="KW-1185">Reference proteome</keyword>
<evidence type="ECO:0000313" key="8">
    <source>
        <dbReference type="EMBL" id="KYH24618.1"/>
    </source>
</evidence>
<sequence length="791" mass="86287">MASIDDMDAEFARELSLLDIIVLGIGAMIGGSIFVLTGLAAGEAGPAIILAFALNGIITIFTAMVYAELGSAIPEPGGGYLWVREALGRPHAFLSGWISWFAHAVAGSLYILSFGSFVTLIITGYFGFDPGLAPVTLQKLFALLAVIVFTYVNYRGAKEASRVENLVTFFQLSIVLVFIIVGLMVLIRQPNPTVDFDPFLPQGVGGVFLAMGLTFIAFEGYEIIVQSGREVVNPRENIPKAIFYSMLIVVTIYILVGIVLIGAVQLTPGLVETAQQTDSIGGSTVPELPADPAVWQVLGHLGEFGLAQAAGQLLPYGTLLILVTGILSALAALNATTFSSSRVGYAMGQDRVFPDSFSYIHAKYRTPHISILLSGGLIAVMAVLLPLAQVAAAADLMFLLLFLQVNYSMIKIRRERGDELTYGYIAPLFPYIPILGIITKLLLAMYFFNYSPLAWYIAIGWILAGVGLFFVYSRGRIRETEIARETRAISEERALVERPYQVVVAISNPETAKRLVTFGSRIARHHNGEVLLTTVVTVPVQTPLEEGANYITNQRELLAEAMRYVPEDIPAHRVVTIGRNVGRSIVNLAQERDSELVILGWRGRSKPTKPPILGTTIDYIVENTPCDLVIAKTEGPNTPRNILLPTVGGPHAAFIENIATAFTDDERVSLTLLYVDENDTDAVESLLLDRQTALQGSGVNASIASISATNVSEAIIQFAEAGEYDTIMMGITRGRILQRSEIGHIAEDVGEQFSGEVLLGKYYQPLQSPLIQWLRKRRDEQEELTEENREL</sequence>